<dbReference type="GO" id="GO:0072583">
    <property type="term" value="P:clathrin-dependent endocytosis"/>
    <property type="evidence" value="ECO:0007669"/>
    <property type="project" value="InterPro"/>
</dbReference>
<dbReference type="GO" id="GO:0032050">
    <property type="term" value="F:clathrin heavy chain binding"/>
    <property type="evidence" value="ECO:0007669"/>
    <property type="project" value="TreeGrafter"/>
</dbReference>
<evidence type="ECO:0000256" key="5">
    <source>
        <dbReference type="ARBA" id="ARBA00023034"/>
    </source>
</evidence>
<dbReference type="EMBL" id="BTGU01000083">
    <property type="protein sequence ID" value="GMN59075.1"/>
    <property type="molecule type" value="Genomic_DNA"/>
</dbReference>
<accession>A0AA88J0U7</accession>
<dbReference type="GO" id="GO:0006900">
    <property type="term" value="P:vesicle budding from membrane"/>
    <property type="evidence" value="ECO:0007669"/>
    <property type="project" value="TreeGrafter"/>
</dbReference>
<dbReference type="GO" id="GO:0005545">
    <property type="term" value="F:1-phosphatidylinositol binding"/>
    <property type="evidence" value="ECO:0007669"/>
    <property type="project" value="InterPro"/>
</dbReference>
<dbReference type="GO" id="GO:0048268">
    <property type="term" value="P:clathrin coat assembly"/>
    <property type="evidence" value="ECO:0007669"/>
    <property type="project" value="InterPro"/>
</dbReference>
<keyword evidence="8" id="KW-0968">Cytoplasmic vesicle</keyword>
<reference evidence="10" key="1">
    <citation type="submission" date="2023-07" db="EMBL/GenBank/DDBJ databases">
        <title>draft genome sequence of fig (Ficus carica).</title>
        <authorList>
            <person name="Takahashi T."/>
            <person name="Nishimura K."/>
        </authorList>
    </citation>
    <scope>NUCLEOTIDE SEQUENCE</scope>
</reference>
<dbReference type="PROSITE" id="PS50942">
    <property type="entry name" value="ENTH"/>
    <property type="match status" value="1"/>
</dbReference>
<keyword evidence="4" id="KW-0254">Endocytosis</keyword>
<dbReference type="InterPro" id="IPR045192">
    <property type="entry name" value="AP180-like"/>
</dbReference>
<name>A0AA88J0U7_FICCA</name>
<dbReference type="PANTHER" id="PTHR22951">
    <property type="entry name" value="CLATHRIN ASSEMBLY PROTEIN"/>
    <property type="match status" value="1"/>
</dbReference>
<dbReference type="GO" id="GO:0005794">
    <property type="term" value="C:Golgi apparatus"/>
    <property type="evidence" value="ECO:0007669"/>
    <property type="project" value="UniProtKB-SubCell"/>
</dbReference>
<keyword evidence="11" id="KW-1185">Reference proteome</keyword>
<dbReference type="SUPFAM" id="SSF89009">
    <property type="entry name" value="GAT-like domain"/>
    <property type="match status" value="1"/>
</dbReference>
<keyword evidence="6" id="KW-0472">Membrane</keyword>
<keyword evidence="7" id="KW-0168">Coated pit</keyword>
<dbReference type="GO" id="GO:0000149">
    <property type="term" value="F:SNARE binding"/>
    <property type="evidence" value="ECO:0007669"/>
    <property type="project" value="TreeGrafter"/>
</dbReference>
<evidence type="ECO:0000259" key="9">
    <source>
        <dbReference type="PROSITE" id="PS50942"/>
    </source>
</evidence>
<keyword evidence="5" id="KW-0333">Golgi apparatus</keyword>
<proteinExistence type="predicted"/>
<dbReference type="FunFam" id="1.20.58.150:FF:000005">
    <property type="entry name" value="putative clathrin assembly protein At2g25430"/>
    <property type="match status" value="1"/>
</dbReference>
<evidence type="ECO:0000313" key="11">
    <source>
        <dbReference type="Proteomes" id="UP001187192"/>
    </source>
</evidence>
<dbReference type="SUPFAM" id="SSF48464">
    <property type="entry name" value="ENTH/VHS domain"/>
    <property type="match status" value="1"/>
</dbReference>
<evidence type="ECO:0000256" key="4">
    <source>
        <dbReference type="ARBA" id="ARBA00022583"/>
    </source>
</evidence>
<evidence type="ECO:0000256" key="1">
    <source>
        <dbReference type="ARBA" id="ARBA00004132"/>
    </source>
</evidence>
<dbReference type="GO" id="GO:0005546">
    <property type="term" value="F:phosphatidylinositol-4,5-bisphosphate binding"/>
    <property type="evidence" value="ECO:0007669"/>
    <property type="project" value="TreeGrafter"/>
</dbReference>
<evidence type="ECO:0000313" key="10">
    <source>
        <dbReference type="EMBL" id="GMN59075.1"/>
    </source>
</evidence>
<dbReference type="Pfam" id="PF07651">
    <property type="entry name" value="ANTH"/>
    <property type="match status" value="1"/>
</dbReference>
<dbReference type="CDD" id="cd16987">
    <property type="entry name" value="ANTH_N_AP180_plant"/>
    <property type="match status" value="1"/>
</dbReference>
<evidence type="ECO:0000256" key="3">
    <source>
        <dbReference type="ARBA" id="ARBA00004600"/>
    </source>
</evidence>
<dbReference type="SMART" id="SM00273">
    <property type="entry name" value="ENTH"/>
    <property type="match status" value="1"/>
</dbReference>
<dbReference type="InterPro" id="IPR011417">
    <property type="entry name" value="ANTH_dom"/>
</dbReference>
<comment type="caution">
    <text evidence="10">The sequence shown here is derived from an EMBL/GenBank/DDBJ whole genome shotgun (WGS) entry which is preliminary data.</text>
</comment>
<dbReference type="PANTHER" id="PTHR22951:SF12">
    <property type="entry name" value="OS05G0426100 PROTEIN"/>
    <property type="match status" value="1"/>
</dbReference>
<dbReference type="FunFam" id="1.25.40.90:FF:000019">
    <property type="entry name" value="Clathrin coat assembly protein"/>
    <property type="match status" value="1"/>
</dbReference>
<dbReference type="GO" id="GO:0005905">
    <property type="term" value="C:clathrin-coated pit"/>
    <property type="evidence" value="ECO:0007669"/>
    <property type="project" value="UniProtKB-SubCell"/>
</dbReference>
<dbReference type="InterPro" id="IPR008942">
    <property type="entry name" value="ENTH_VHS"/>
</dbReference>
<evidence type="ECO:0000256" key="2">
    <source>
        <dbReference type="ARBA" id="ARBA00004555"/>
    </source>
</evidence>
<dbReference type="Gene3D" id="1.25.40.90">
    <property type="match status" value="1"/>
</dbReference>
<dbReference type="AlphaFoldDB" id="A0AA88J0U7"/>
<dbReference type="InterPro" id="IPR048050">
    <property type="entry name" value="ANTH_N_plant"/>
</dbReference>
<dbReference type="InterPro" id="IPR014712">
    <property type="entry name" value="ANTH_dom_sf"/>
</dbReference>
<evidence type="ECO:0000256" key="8">
    <source>
        <dbReference type="ARBA" id="ARBA00023329"/>
    </source>
</evidence>
<protein>
    <recommendedName>
        <fullName evidence="9">ENTH domain-containing protein</fullName>
    </recommendedName>
</protein>
<comment type="subcellular location">
    <subcellularLocation>
        <location evidence="1">Cytoplasmic vesicle</location>
        <location evidence="1">Clathrin-coated vesicle</location>
    </subcellularLocation>
    <subcellularLocation>
        <location evidence="2">Golgi apparatus</location>
    </subcellularLocation>
    <subcellularLocation>
        <location evidence="3">Membrane</location>
        <location evidence="3">Clathrin-coated pit</location>
    </subcellularLocation>
</comment>
<dbReference type="Proteomes" id="UP001187192">
    <property type="component" value="Unassembled WGS sequence"/>
</dbReference>
<dbReference type="GO" id="GO:0030136">
    <property type="term" value="C:clathrin-coated vesicle"/>
    <property type="evidence" value="ECO:0007669"/>
    <property type="project" value="UniProtKB-SubCell"/>
</dbReference>
<evidence type="ECO:0000256" key="6">
    <source>
        <dbReference type="ARBA" id="ARBA00023136"/>
    </source>
</evidence>
<evidence type="ECO:0000256" key="7">
    <source>
        <dbReference type="ARBA" id="ARBA00023176"/>
    </source>
</evidence>
<dbReference type="Gene3D" id="1.20.58.150">
    <property type="entry name" value="ANTH domain"/>
    <property type="match status" value="1"/>
</dbReference>
<dbReference type="InterPro" id="IPR013809">
    <property type="entry name" value="ENTH"/>
</dbReference>
<gene>
    <name evidence="10" type="ORF">TIFTF001_028174</name>
</gene>
<organism evidence="10 11">
    <name type="scientific">Ficus carica</name>
    <name type="common">Common fig</name>
    <dbReference type="NCBI Taxonomy" id="3494"/>
    <lineage>
        <taxon>Eukaryota</taxon>
        <taxon>Viridiplantae</taxon>
        <taxon>Streptophyta</taxon>
        <taxon>Embryophyta</taxon>
        <taxon>Tracheophyta</taxon>
        <taxon>Spermatophyta</taxon>
        <taxon>Magnoliopsida</taxon>
        <taxon>eudicotyledons</taxon>
        <taxon>Gunneridae</taxon>
        <taxon>Pentapetalae</taxon>
        <taxon>rosids</taxon>
        <taxon>fabids</taxon>
        <taxon>Rosales</taxon>
        <taxon>Moraceae</taxon>
        <taxon>Ficeae</taxon>
        <taxon>Ficus</taxon>
    </lineage>
</organism>
<feature type="domain" description="ENTH" evidence="9">
    <location>
        <begin position="149"/>
        <end position="285"/>
    </location>
</feature>
<sequence length="718" mass="80293">MTLPIMLKEKCDDNSNNDDTDALGFHVDYFECRISKEIPFVAMFVPTDIFVPTTPEEIVHKKVPNEDDGVDKVGEDVPEEDNDVPKGYMMVYLNKVMVYQMEVMIYMKEFMIVVVDILNLKRRAMGSSKIRRALGAVKDQTSIGLAKVSTSASLSDLDVAIVKATRHEENPAEEKHIREILSLTCYSRAFISACVNTLAKRLNKTKNWTVALKTLILVHRLLNDGDPAYEQEIFFSTRRGTRFLNMSDFRDNSSSSSWDYSAFVRTYALYLDERLEYRMQSRRGRRSAFSFEDDDNETTIGQHQLVFRATPVREMKTEQVFSRTLHLQQLLERFLACRPTGAAKTNRVVIVALYPSVKESFQMYYELTETIGILVDRFMEMEIPDCIKVYDIFCRIGKQFDELEIFYSWCKTIGITRSSEYPDVEKITPKKLEVMDEFIRDKSALTQTLRLKAEEENNITDTKEADHLVEEVDMNTIKALPAPEDFVSKTGIEDETKEQSDQLELVNNKPQQQQEGDLLNLGQNALSSEEQGDKLALALFDGNPATPATTGPTPPPVWEAFSDGAADWETALVQSASGLSHQKTTLAGGFDTLLLDGMYKQAAASAAMAGPGFGGSGSASSVALGSAGQPAMLALPAPPTESSNGGVSTANNVDPFAASLAVAPPPYVQMSEMENKQKLLVEEQLMWQQYARDGMQGQLGMTKLQPSPYNMGGYTRTY</sequence>